<dbReference type="RefSeq" id="WP_215238978.1">
    <property type="nucleotide sequence ID" value="NZ_CAJRAF010000002.1"/>
</dbReference>
<dbReference type="AlphaFoldDB" id="A0A916JBM6"/>
<comment type="caution">
    <text evidence="4">The sequence shown here is derived from an EMBL/GenBank/DDBJ whole genome shotgun (WGS) entry which is preliminary data.</text>
</comment>
<dbReference type="PANTHER" id="PTHR30273">
    <property type="entry name" value="PERIPLASMIC SIGNAL SENSOR AND SIGMA FACTOR ACTIVATOR FECR-RELATED"/>
    <property type="match status" value="1"/>
</dbReference>
<dbReference type="PANTHER" id="PTHR30273:SF2">
    <property type="entry name" value="PROTEIN FECR"/>
    <property type="match status" value="1"/>
</dbReference>
<proteinExistence type="predicted"/>
<dbReference type="GO" id="GO:0016989">
    <property type="term" value="F:sigma factor antagonist activity"/>
    <property type="evidence" value="ECO:0007669"/>
    <property type="project" value="TreeGrafter"/>
</dbReference>
<gene>
    <name evidence="4" type="ORF">DYBT9275_02334</name>
</gene>
<dbReference type="InterPro" id="IPR032508">
    <property type="entry name" value="FecR_C"/>
</dbReference>
<keyword evidence="1" id="KW-1133">Transmembrane helix</keyword>
<keyword evidence="1" id="KW-0472">Membrane</keyword>
<dbReference type="Gene3D" id="3.55.50.30">
    <property type="match status" value="1"/>
</dbReference>
<evidence type="ECO:0000256" key="1">
    <source>
        <dbReference type="SAM" id="Phobius"/>
    </source>
</evidence>
<dbReference type="Pfam" id="PF04773">
    <property type="entry name" value="FecR"/>
    <property type="match status" value="1"/>
</dbReference>
<feature type="domain" description="Protein FecR C-terminal" evidence="3">
    <location>
        <begin position="297"/>
        <end position="364"/>
    </location>
</feature>
<sequence length="373" mass="42284">MKNYADFSSEDFLTDPLFRAWVLDQHEEAKLFWEQWLLHHEDKSLIVANAAAMLLALREKVTLPTNAEIENQVESTLRLIKQDKGSLKGNINWLRIGASMAAILCLTMGIRWFFQPGFLPGFQLGSVQQVQEYKSEIYAFHENDIIRHNEGNQPETIRLSDESTVVLYPESELRYPSEFGKGSRAVHLKGQGFFEVTKDPDRPFIVFANDLITKVLGTSFTVTAYENESQTRVSVKTGRVSVFSSKDQAGVKKLNSKEMVGVILTPNQEVIYGKEEPQLRKRIVEDPQIIAPVPPQLTFDETPVTEVFAMLEKAYGIEIVYDEKVLANCFLTANLTDVTLYQGLDLVSRIISARYEMMDGKVIIYSKGCRGIQ</sequence>
<dbReference type="Proteomes" id="UP000680038">
    <property type="component" value="Unassembled WGS sequence"/>
</dbReference>
<dbReference type="PIRSF" id="PIRSF018266">
    <property type="entry name" value="FecR"/>
    <property type="match status" value="1"/>
</dbReference>
<reference evidence="4" key="1">
    <citation type="submission" date="2021-04" db="EMBL/GenBank/DDBJ databases">
        <authorList>
            <person name="Rodrigo-Torres L."/>
            <person name="Arahal R. D."/>
            <person name="Lucena T."/>
        </authorList>
    </citation>
    <scope>NUCLEOTIDE SEQUENCE</scope>
    <source>
        <strain evidence="4">CECT 9275</strain>
    </source>
</reference>
<evidence type="ECO:0000259" key="3">
    <source>
        <dbReference type="Pfam" id="PF16344"/>
    </source>
</evidence>
<feature type="transmembrane region" description="Helical" evidence="1">
    <location>
        <begin position="93"/>
        <end position="114"/>
    </location>
</feature>
<accession>A0A916JBM6</accession>
<keyword evidence="1" id="KW-0812">Transmembrane</keyword>
<name>A0A916JBM6_9BACT</name>
<dbReference type="Pfam" id="PF16344">
    <property type="entry name" value="FecR_C"/>
    <property type="match status" value="1"/>
</dbReference>
<dbReference type="EMBL" id="CAJRAF010000002">
    <property type="protein sequence ID" value="CAG4999880.1"/>
    <property type="molecule type" value="Genomic_DNA"/>
</dbReference>
<protein>
    <recommendedName>
        <fullName evidence="6">FecR family protein</fullName>
    </recommendedName>
</protein>
<evidence type="ECO:0000313" key="4">
    <source>
        <dbReference type="EMBL" id="CAG4999880.1"/>
    </source>
</evidence>
<evidence type="ECO:0008006" key="6">
    <source>
        <dbReference type="Google" id="ProtNLM"/>
    </source>
</evidence>
<dbReference type="InterPro" id="IPR012373">
    <property type="entry name" value="Ferrdict_sens_TM"/>
</dbReference>
<dbReference type="InterPro" id="IPR006860">
    <property type="entry name" value="FecR"/>
</dbReference>
<evidence type="ECO:0000313" key="5">
    <source>
        <dbReference type="Proteomes" id="UP000680038"/>
    </source>
</evidence>
<feature type="domain" description="FecR protein" evidence="2">
    <location>
        <begin position="155"/>
        <end position="240"/>
    </location>
</feature>
<organism evidence="4 5">
    <name type="scientific">Dyadobacter helix</name>
    <dbReference type="NCBI Taxonomy" id="2822344"/>
    <lineage>
        <taxon>Bacteria</taxon>
        <taxon>Pseudomonadati</taxon>
        <taxon>Bacteroidota</taxon>
        <taxon>Cytophagia</taxon>
        <taxon>Cytophagales</taxon>
        <taxon>Spirosomataceae</taxon>
        <taxon>Dyadobacter</taxon>
    </lineage>
</organism>
<keyword evidence="5" id="KW-1185">Reference proteome</keyword>
<evidence type="ECO:0000259" key="2">
    <source>
        <dbReference type="Pfam" id="PF04773"/>
    </source>
</evidence>
<dbReference type="Gene3D" id="2.60.120.1440">
    <property type="match status" value="1"/>
</dbReference>